<sequence>MSLAAPPKSRGAMKSSDPLPVTVEELIPSWFTKILGKSVKDAEIVEAIHGTVSKILVKLTYENSADNDNSSTRVCIKDDFNPALVKSLPFMFAVYRLEAKFYYYLAPKIAMPLPPVVWAGTDTVNGQDLVVLADLKAEEYTFGNPLEPWPVDRVRASVEQLAVLHASTWDDTGEDIPSLSETISYLAFSMILHR</sequence>
<reference evidence="1" key="2">
    <citation type="submission" date="2020-02" db="EMBL/GenBank/DDBJ databases">
        <title>Identification and distribution of gene clusters putatively required for synthesis of sphingolipid metabolism inhibitors in phylogenetically diverse species of the filamentous fungus Fusarium.</title>
        <authorList>
            <person name="Kim H.-S."/>
            <person name="Busman M."/>
            <person name="Brown D.W."/>
            <person name="Divon H."/>
            <person name="Uhlig S."/>
            <person name="Proctor R.H."/>
        </authorList>
    </citation>
    <scope>NUCLEOTIDE SEQUENCE</scope>
    <source>
        <strain evidence="1">NRRL 25174</strain>
    </source>
</reference>
<dbReference type="Proteomes" id="UP000730481">
    <property type="component" value="Unassembled WGS sequence"/>
</dbReference>
<gene>
    <name evidence="1" type="ORF">FBEOM_11809</name>
</gene>
<comment type="caution">
    <text evidence="1">The sequence shown here is derived from an EMBL/GenBank/DDBJ whole genome shotgun (WGS) entry which is preliminary data.</text>
</comment>
<organism evidence="1 2">
    <name type="scientific">Fusarium beomiforme</name>
    <dbReference type="NCBI Taxonomy" id="44412"/>
    <lineage>
        <taxon>Eukaryota</taxon>
        <taxon>Fungi</taxon>
        <taxon>Dikarya</taxon>
        <taxon>Ascomycota</taxon>
        <taxon>Pezizomycotina</taxon>
        <taxon>Sordariomycetes</taxon>
        <taxon>Hypocreomycetidae</taxon>
        <taxon>Hypocreales</taxon>
        <taxon>Nectriaceae</taxon>
        <taxon>Fusarium</taxon>
        <taxon>Fusarium burgessii species complex</taxon>
    </lineage>
</organism>
<evidence type="ECO:0000313" key="2">
    <source>
        <dbReference type="Proteomes" id="UP000730481"/>
    </source>
</evidence>
<dbReference type="InterPro" id="IPR004119">
    <property type="entry name" value="EcKL"/>
</dbReference>
<name>A0A9P5A9E7_9HYPO</name>
<protein>
    <submittedName>
        <fullName evidence="1">Aminoglycoside phosphotransferase</fullName>
    </submittedName>
</protein>
<dbReference type="Pfam" id="PF02958">
    <property type="entry name" value="EcKL"/>
    <property type="match status" value="1"/>
</dbReference>
<dbReference type="EMBL" id="PVQB02000694">
    <property type="protein sequence ID" value="KAF4334366.1"/>
    <property type="molecule type" value="Genomic_DNA"/>
</dbReference>
<proteinExistence type="predicted"/>
<dbReference type="OrthoDB" id="191037at2759"/>
<dbReference type="AlphaFoldDB" id="A0A9P5A9E7"/>
<dbReference type="InterPro" id="IPR011009">
    <property type="entry name" value="Kinase-like_dom_sf"/>
</dbReference>
<evidence type="ECO:0000313" key="1">
    <source>
        <dbReference type="EMBL" id="KAF4334366.1"/>
    </source>
</evidence>
<keyword evidence="2" id="KW-1185">Reference proteome</keyword>
<dbReference type="SUPFAM" id="SSF56112">
    <property type="entry name" value="Protein kinase-like (PK-like)"/>
    <property type="match status" value="1"/>
</dbReference>
<accession>A0A9P5A9E7</accession>
<reference evidence="1" key="1">
    <citation type="journal article" date="2017" name="Mycologia">
        <title>Fusarium algeriense, sp. nov., a novel toxigenic crown rot pathogen of durum wheat from Algeria is nested in the Fusarium burgessii species complex.</title>
        <authorList>
            <person name="Laraba I."/>
            <person name="Keddad A."/>
            <person name="Boureghda H."/>
            <person name="Abdallah N."/>
            <person name="Vaughan M.M."/>
            <person name="Proctor R.H."/>
            <person name="Busman M."/>
            <person name="O'Donnell K."/>
        </authorList>
    </citation>
    <scope>NUCLEOTIDE SEQUENCE</scope>
    <source>
        <strain evidence="1">NRRL 25174</strain>
    </source>
</reference>